<dbReference type="RefSeq" id="WP_220209362.1">
    <property type="nucleotide sequence ID" value="NZ_BNJK01000002.1"/>
</dbReference>
<organism evidence="1 2">
    <name type="scientific">Reticulibacter mediterranei</name>
    <dbReference type="NCBI Taxonomy" id="2778369"/>
    <lineage>
        <taxon>Bacteria</taxon>
        <taxon>Bacillati</taxon>
        <taxon>Chloroflexota</taxon>
        <taxon>Ktedonobacteria</taxon>
        <taxon>Ktedonobacterales</taxon>
        <taxon>Reticulibacteraceae</taxon>
        <taxon>Reticulibacter</taxon>
    </lineage>
</organism>
<dbReference type="EMBL" id="BNJK01000002">
    <property type="protein sequence ID" value="GHO98656.1"/>
    <property type="molecule type" value="Genomic_DNA"/>
</dbReference>
<comment type="caution">
    <text evidence="1">The sequence shown here is derived from an EMBL/GenBank/DDBJ whole genome shotgun (WGS) entry which is preliminary data.</text>
</comment>
<evidence type="ECO:0000313" key="1">
    <source>
        <dbReference type="EMBL" id="GHO98656.1"/>
    </source>
</evidence>
<keyword evidence="2" id="KW-1185">Reference proteome</keyword>
<name>A0A8J3IZ19_9CHLR</name>
<dbReference type="AlphaFoldDB" id="A0A8J3IZ19"/>
<protein>
    <submittedName>
        <fullName evidence="1">Uncharacterized protein</fullName>
    </submittedName>
</protein>
<reference evidence="1" key="1">
    <citation type="submission" date="2020-10" db="EMBL/GenBank/DDBJ databases">
        <title>Taxonomic study of unclassified bacteria belonging to the class Ktedonobacteria.</title>
        <authorList>
            <person name="Yabe S."/>
            <person name="Wang C.M."/>
            <person name="Zheng Y."/>
            <person name="Sakai Y."/>
            <person name="Cavaletti L."/>
            <person name="Monciardini P."/>
            <person name="Donadio S."/>
        </authorList>
    </citation>
    <scope>NUCLEOTIDE SEQUENCE</scope>
    <source>
        <strain evidence="1">ID150040</strain>
    </source>
</reference>
<accession>A0A8J3IZ19</accession>
<gene>
    <name evidence="1" type="ORF">KSF_087040</name>
</gene>
<proteinExistence type="predicted"/>
<evidence type="ECO:0000313" key="2">
    <source>
        <dbReference type="Proteomes" id="UP000597444"/>
    </source>
</evidence>
<dbReference type="Proteomes" id="UP000597444">
    <property type="component" value="Unassembled WGS sequence"/>
</dbReference>
<sequence length="153" mass="17637">MDIQTELVLLIALRLGRINQPPTGQQHADLLEQIKGHLLDQHVWPSEVILHQASFWIEEGNRLRENGTLSEEMAVSTELALRIGLALGRLGQPPSVPRRVQMCRQIKARLRAPHTLAADQLTRRIDRMIEVALFHLERRSHPSRKEREEDAWD</sequence>